<reference evidence="7 8" key="1">
    <citation type="submission" date="2013-02" db="EMBL/GenBank/DDBJ databases">
        <title>The Genome Annotation of Plasmodium falciparum Vietnam Oak-Knoll (FVO).</title>
        <authorList>
            <consortium name="The Broad Institute Genome Sequencing Platform"/>
            <consortium name="The Broad Institute Genome Sequencing Center for Infectious Disease"/>
            <person name="Neafsey D."/>
            <person name="Hoffman S."/>
            <person name="Volkman S."/>
            <person name="Rosenthal P."/>
            <person name="Walker B."/>
            <person name="Young S.K."/>
            <person name="Zeng Q."/>
            <person name="Gargeya S."/>
            <person name="Fitzgerald M."/>
            <person name="Haas B."/>
            <person name="Abouelleil A."/>
            <person name="Allen A.W."/>
            <person name="Alvarado L."/>
            <person name="Arachchi H.M."/>
            <person name="Berlin A.M."/>
            <person name="Chapman S.B."/>
            <person name="Gainer-Dewar J."/>
            <person name="Goldberg J."/>
            <person name="Griggs A."/>
            <person name="Gujja S."/>
            <person name="Hansen M."/>
            <person name="Howarth C."/>
            <person name="Imamovic A."/>
            <person name="Ireland A."/>
            <person name="Larimer J."/>
            <person name="McCowan C."/>
            <person name="Murphy C."/>
            <person name="Pearson M."/>
            <person name="Poon T.W."/>
            <person name="Priest M."/>
            <person name="Roberts A."/>
            <person name="Saif S."/>
            <person name="Shea T."/>
            <person name="Sisk P."/>
            <person name="Sykes S."/>
            <person name="Wortman J."/>
            <person name="Nusbaum C."/>
            <person name="Birren B."/>
        </authorList>
    </citation>
    <scope>NUCLEOTIDE SEQUENCE [LARGE SCALE GENOMIC DNA]</scope>
    <source>
        <strain evidence="8">Vietnam Oak-Knoll (FVO)</strain>
    </source>
</reference>
<dbReference type="PANTHER" id="PTHR13072:SF0">
    <property type="entry name" value="DYNACTIN SUBUNIT 6"/>
    <property type="match status" value="1"/>
</dbReference>
<evidence type="ECO:0000256" key="6">
    <source>
        <dbReference type="ARBA" id="ARBA00034687"/>
    </source>
</evidence>
<dbReference type="Proteomes" id="UP000030690">
    <property type="component" value="Unassembled WGS sequence"/>
</dbReference>
<name>A0A024V7W3_PLAFA</name>
<gene>
    <name evidence="7" type="ORF">PFFVO_02124</name>
</gene>
<dbReference type="SUPFAM" id="SSF51161">
    <property type="entry name" value="Trimeric LpxA-like enzymes"/>
    <property type="match status" value="1"/>
</dbReference>
<dbReference type="InterPro" id="IPR011004">
    <property type="entry name" value="Trimer_LpxA-like_sf"/>
</dbReference>
<dbReference type="GO" id="GO:0007052">
    <property type="term" value="P:mitotic spindle organization"/>
    <property type="evidence" value="ECO:0007669"/>
    <property type="project" value="TreeGrafter"/>
</dbReference>
<proteinExistence type="inferred from homology"/>
<keyword evidence="5" id="KW-0206">Cytoskeleton</keyword>
<evidence type="ECO:0000256" key="4">
    <source>
        <dbReference type="ARBA" id="ARBA00022490"/>
    </source>
</evidence>
<dbReference type="PANTHER" id="PTHR13072">
    <property type="entry name" value="DYNACTIN 6"/>
    <property type="match status" value="1"/>
</dbReference>
<dbReference type="Gene3D" id="2.160.10.10">
    <property type="entry name" value="Hexapeptide repeat proteins"/>
    <property type="match status" value="1"/>
</dbReference>
<dbReference type="EMBL" id="KI925075">
    <property type="protein sequence ID" value="ETW18916.1"/>
    <property type="molecule type" value="Genomic_DNA"/>
</dbReference>
<comment type="function">
    <text evidence="6">Part of the dynactin complex that activates the molecular motor dynein for ultra-processive transport along microtubules.</text>
</comment>
<evidence type="ECO:0000256" key="5">
    <source>
        <dbReference type="ARBA" id="ARBA00023212"/>
    </source>
</evidence>
<organism evidence="7 8">
    <name type="scientific">Plasmodium falciparum Vietnam Oak-Knoll</name>
    <name type="common">FVO</name>
    <dbReference type="NCBI Taxonomy" id="1036723"/>
    <lineage>
        <taxon>Eukaryota</taxon>
        <taxon>Sar</taxon>
        <taxon>Alveolata</taxon>
        <taxon>Apicomplexa</taxon>
        <taxon>Aconoidasida</taxon>
        <taxon>Haemosporida</taxon>
        <taxon>Plasmodiidae</taxon>
        <taxon>Plasmodium</taxon>
        <taxon>Plasmodium (Laverania)</taxon>
    </lineage>
</organism>
<dbReference type="GO" id="GO:0005869">
    <property type="term" value="C:dynactin complex"/>
    <property type="evidence" value="ECO:0007669"/>
    <property type="project" value="InterPro"/>
</dbReference>
<dbReference type="InterPro" id="IPR027777">
    <property type="entry name" value="DCTN6"/>
</dbReference>
<dbReference type="OrthoDB" id="2355at2759"/>
<evidence type="ECO:0000256" key="2">
    <source>
        <dbReference type="ARBA" id="ARBA00007719"/>
    </source>
</evidence>
<reference evidence="7 8" key="2">
    <citation type="submission" date="2013-02" db="EMBL/GenBank/DDBJ databases">
        <title>The Genome Sequence of Plasmodium falciparum Vietnam Oak-Knoll (FVO).</title>
        <authorList>
            <consortium name="The Broad Institute Genome Sequencing Platform"/>
            <consortium name="The Broad Institute Genome Sequencing Center for Infectious Disease"/>
            <person name="Neafsey D."/>
            <person name="Cheeseman I."/>
            <person name="Volkman S."/>
            <person name="Adams J."/>
            <person name="Walker B."/>
            <person name="Young S.K."/>
            <person name="Zeng Q."/>
            <person name="Gargeya S."/>
            <person name="Fitzgerald M."/>
            <person name="Haas B."/>
            <person name="Abouelleil A."/>
            <person name="Alvarado L."/>
            <person name="Arachchi H.M."/>
            <person name="Berlin A.M."/>
            <person name="Chapman S.B."/>
            <person name="Dewar J."/>
            <person name="Goldberg J."/>
            <person name="Griggs A."/>
            <person name="Gujja S."/>
            <person name="Hansen M."/>
            <person name="Howarth C."/>
            <person name="Imamovic A."/>
            <person name="Larimer J."/>
            <person name="McCowan C."/>
            <person name="Murphy C."/>
            <person name="Neiman D."/>
            <person name="Pearson M."/>
            <person name="Priest M."/>
            <person name="Roberts A."/>
            <person name="Saif S."/>
            <person name="Shea T."/>
            <person name="Sisk P."/>
            <person name="Sykes S."/>
            <person name="Wortman J."/>
            <person name="Nusbaum C."/>
            <person name="Birren B."/>
        </authorList>
    </citation>
    <scope>NUCLEOTIDE SEQUENCE [LARGE SCALE GENOMIC DNA]</scope>
    <source>
        <strain evidence="8">Vietnam Oak-Knoll (FVO)</strain>
    </source>
</reference>
<comment type="similarity">
    <text evidence="2">Belongs to the dynactin subunits 5/6 family. Dynactin subunit 6 subfamily.</text>
</comment>
<dbReference type="AlphaFoldDB" id="A0A024V7W3"/>
<accession>A0A024V7W3</accession>
<evidence type="ECO:0000313" key="7">
    <source>
        <dbReference type="EMBL" id="ETW18916.1"/>
    </source>
</evidence>
<protein>
    <recommendedName>
        <fullName evidence="3">Dynactin subunit 6</fullName>
    </recommendedName>
</protein>
<comment type="subcellular location">
    <subcellularLocation>
        <location evidence="1">Cytoplasm</location>
        <location evidence="1">Cytoskeleton</location>
    </subcellularLocation>
</comment>
<evidence type="ECO:0000256" key="3">
    <source>
        <dbReference type="ARBA" id="ARBA00016573"/>
    </source>
</evidence>
<keyword evidence="4" id="KW-0963">Cytoplasm</keyword>
<evidence type="ECO:0000256" key="1">
    <source>
        <dbReference type="ARBA" id="ARBA00004245"/>
    </source>
</evidence>
<sequence length="563" mass="66716">MNKGTIVKLHSLNLDRNINKNVAFNRKGINNYESDLSISSYKTFKNSSDNNDIPLYRTCTNDSDHSIKNKDIYGYKKVVSLNEYIFKFKKLTNEKNKNTLDKCNIFRRFNTNQNNLINISDSCSESNLSSEGNVSMGVATNMMKKKKIRQNINEGMEDIFCLYDKGKHFNYNNYDTIKDITKYKSHIQMEDKPLSCYLNSSFKLMSDNLNCDEKDNTKKTSFQIVNDVIWEKRGLITCSNGYILDRDVIKNSEEKKSLKKKVKKYFKHKKSFLQSVKKKRIKKYKTVLYNSIHNENKIFVRNPRLSIRDINLYNIKHGKKKNKRIFVFLNGINNIYHSFRRKNQNYICNNKNKTCIIMKYNIRNDFINSYEKHLNKKIDNNIFFEIEQNNIKHDIDDNIKKPNIEYIKDELNNKESISFYELHKNKNIIIGKRNIIFPSCYMKCDKAKIVIGENNLFEDLVTIINNTSTDMYIGSYNIFRSGTYIYNSMKIGDRNCFDYKCNIIKSNIGSHTFIGINMMIDKKWRLRNDHKIVDNVVIYLNSQIIQVNKKNKSNIRTYMYIYF</sequence>
<dbReference type="GO" id="GO:0070840">
    <property type="term" value="F:dynein complex binding"/>
    <property type="evidence" value="ECO:0007669"/>
    <property type="project" value="TreeGrafter"/>
</dbReference>
<evidence type="ECO:0000313" key="8">
    <source>
        <dbReference type="Proteomes" id="UP000030690"/>
    </source>
</evidence>